<name>A0A0S2W034_9FIRM</name>
<dbReference type="InterPro" id="IPR028259">
    <property type="entry name" value="AP2-like_int_N"/>
</dbReference>
<dbReference type="InterPro" id="IPR002104">
    <property type="entry name" value="Integrase_catalytic"/>
</dbReference>
<dbReference type="EMBL" id="CP011307">
    <property type="protein sequence ID" value="ALP92519.1"/>
    <property type="molecule type" value="Genomic_DNA"/>
</dbReference>
<reference evidence="4 5" key="1">
    <citation type="journal article" date="2015" name="Nat. Commun.">
        <title>Production of butyrate from lysine and the Amadori product fructoselysine by a human gut commensal.</title>
        <authorList>
            <person name="Bui T.P."/>
            <person name="Ritari J."/>
            <person name="Boeren S."/>
            <person name="de Waard P."/>
            <person name="Plugge C.M."/>
            <person name="de Vos W.M."/>
        </authorList>
    </citation>
    <scope>NUCLEOTIDE SEQUENCE [LARGE SCALE GENOMIC DNA]</scope>
    <source>
        <strain evidence="4 5">AF211</strain>
    </source>
</reference>
<accession>A0A0S2W034</accession>
<dbReference type="PROSITE" id="PS51898">
    <property type="entry name" value="TYR_RECOMBINASE"/>
    <property type="match status" value="1"/>
</dbReference>
<evidence type="ECO:0000256" key="1">
    <source>
        <dbReference type="ARBA" id="ARBA00023125"/>
    </source>
</evidence>
<evidence type="ECO:0000313" key="4">
    <source>
        <dbReference type="EMBL" id="ALP92519.1"/>
    </source>
</evidence>
<evidence type="ECO:0000256" key="2">
    <source>
        <dbReference type="ARBA" id="ARBA00023172"/>
    </source>
</evidence>
<evidence type="ECO:0000313" key="5">
    <source>
        <dbReference type="Proteomes" id="UP000064844"/>
    </source>
</evidence>
<dbReference type="Pfam" id="PF00589">
    <property type="entry name" value="Phage_integrase"/>
    <property type="match status" value="1"/>
</dbReference>
<dbReference type="SUPFAM" id="SSF56349">
    <property type="entry name" value="DNA breaking-rejoining enzymes"/>
    <property type="match status" value="1"/>
</dbReference>
<dbReference type="CDD" id="cd01189">
    <property type="entry name" value="INT_ICEBs1_C_like"/>
    <property type="match status" value="1"/>
</dbReference>
<keyword evidence="1" id="KW-0238">DNA-binding</keyword>
<keyword evidence="2" id="KW-0233">DNA recombination</keyword>
<dbReference type="AlphaFoldDB" id="A0A0S2W034"/>
<dbReference type="InterPro" id="IPR050090">
    <property type="entry name" value="Tyrosine_recombinase_XerCD"/>
</dbReference>
<keyword evidence="5" id="KW-1185">Reference proteome</keyword>
<organism evidence="4 5">
    <name type="scientific">Intestinimonas butyriciproducens</name>
    <dbReference type="NCBI Taxonomy" id="1297617"/>
    <lineage>
        <taxon>Bacteria</taxon>
        <taxon>Bacillati</taxon>
        <taxon>Bacillota</taxon>
        <taxon>Clostridia</taxon>
        <taxon>Eubacteriales</taxon>
        <taxon>Intestinimonas</taxon>
    </lineage>
</organism>
<dbReference type="PANTHER" id="PTHR30349">
    <property type="entry name" value="PHAGE INTEGRASE-RELATED"/>
    <property type="match status" value="1"/>
</dbReference>
<dbReference type="GO" id="GO:0003677">
    <property type="term" value="F:DNA binding"/>
    <property type="evidence" value="ECO:0007669"/>
    <property type="project" value="UniProtKB-KW"/>
</dbReference>
<dbReference type="Proteomes" id="UP000064844">
    <property type="component" value="Chromosome"/>
</dbReference>
<reference evidence="5" key="2">
    <citation type="submission" date="2015-04" db="EMBL/GenBank/DDBJ databases">
        <title>A butyrogenic pathway from the amino acid lysine in a human gut commensal.</title>
        <authorList>
            <person name="de Vos W.M."/>
            <person name="Bui N.T.P."/>
            <person name="Plugge C.M."/>
            <person name="Ritari J."/>
        </authorList>
    </citation>
    <scope>NUCLEOTIDE SEQUENCE [LARGE SCALE GENOMIC DNA]</scope>
    <source>
        <strain evidence="5">AF211</strain>
    </source>
</reference>
<dbReference type="Gene3D" id="1.10.443.10">
    <property type="entry name" value="Intergrase catalytic core"/>
    <property type="match status" value="1"/>
</dbReference>
<dbReference type="STRING" id="1297617.IB211_00123"/>
<sequence length="476" mass="54516">MASIQKRGKKYAVVYTYDDSKGEKKQKWETFVTKKEALKRKAAVENEINNGTFIPPNELKVKDFLHDFVEVYGSKRWGLSVYASNNGLIDNYINPLIGDEIVQDINRRAVDQFIQRLQKTPPVETPYRHARTEFVTPCTIEKIIKLMRCAFHQAVRWDIIGKNPFEDAILPKREKKVRAIWTADIIRDALNHCSDGKLYVAINLAFACSMRMGEITGLTWDCVHISDAEIAQDDAFVWIEKELARVDQKAINAVGEKDILFVFPRLMGGKSSTRLVLKKPKTDSSIRKVWIPRTLAYILREWKEKQDTLKEFMGDDYIDYNLVLAQETGRPCEDRIIGNQFERLKKSAGLPNVVFHSLRHSSTTYKLKINKGDVKATQGDTGHAQSDMVTQVYAHILDEDRKVNAQKFEMAFYANADMRGVERKLHAADTSAGPDPETLMKQLETQPELMDAFTKKFIEQYGEQIMNQLAKKLIGA</sequence>
<dbReference type="InterPro" id="IPR010998">
    <property type="entry name" value="Integrase_recombinase_N"/>
</dbReference>
<dbReference type="RefSeq" id="WP_058116776.1">
    <property type="nucleotide sequence ID" value="NZ_CP011307.1"/>
</dbReference>
<dbReference type="PATRIC" id="fig|1297617.4.peg.122"/>
<feature type="domain" description="Tyr recombinase" evidence="3">
    <location>
        <begin position="176"/>
        <end position="407"/>
    </location>
</feature>
<gene>
    <name evidence="4" type="ORF">IB211_00123</name>
</gene>
<dbReference type="GO" id="GO:0015074">
    <property type="term" value="P:DNA integration"/>
    <property type="evidence" value="ECO:0007669"/>
    <property type="project" value="InterPro"/>
</dbReference>
<proteinExistence type="predicted"/>
<dbReference type="Gene3D" id="1.10.150.130">
    <property type="match status" value="1"/>
</dbReference>
<dbReference type="Pfam" id="PF14657">
    <property type="entry name" value="Arm-DNA-bind_4"/>
    <property type="match status" value="1"/>
</dbReference>
<evidence type="ECO:0000259" key="3">
    <source>
        <dbReference type="PROSITE" id="PS51898"/>
    </source>
</evidence>
<protein>
    <recommendedName>
        <fullName evidence="3">Tyr recombinase domain-containing protein</fullName>
    </recommendedName>
</protein>
<dbReference type="GO" id="GO:0006310">
    <property type="term" value="P:DNA recombination"/>
    <property type="evidence" value="ECO:0007669"/>
    <property type="project" value="UniProtKB-KW"/>
</dbReference>
<dbReference type="PANTHER" id="PTHR30349:SF94">
    <property type="entry name" value="INTEGRASE_RECOMBINASE HI_1414-RELATED"/>
    <property type="match status" value="1"/>
</dbReference>
<dbReference type="InterPro" id="IPR013762">
    <property type="entry name" value="Integrase-like_cat_sf"/>
</dbReference>
<dbReference type="KEGG" id="ibu:IB211_00123"/>
<dbReference type="InterPro" id="IPR011010">
    <property type="entry name" value="DNA_brk_join_enz"/>
</dbReference>